<organism evidence="2 3">
    <name type="scientific">Methylobacterium longum</name>
    <dbReference type="NCBI Taxonomy" id="767694"/>
    <lineage>
        <taxon>Bacteria</taxon>
        <taxon>Pseudomonadati</taxon>
        <taxon>Pseudomonadota</taxon>
        <taxon>Alphaproteobacteria</taxon>
        <taxon>Hyphomicrobiales</taxon>
        <taxon>Methylobacteriaceae</taxon>
        <taxon>Methylobacterium</taxon>
    </lineage>
</organism>
<evidence type="ECO:0000313" key="2">
    <source>
        <dbReference type="EMBL" id="MDN3574585.1"/>
    </source>
</evidence>
<feature type="transmembrane region" description="Helical" evidence="1">
    <location>
        <begin position="53"/>
        <end position="70"/>
    </location>
</feature>
<name>A0ABT8AYF8_9HYPH</name>
<reference evidence="3" key="1">
    <citation type="journal article" date="2019" name="Int. J. Syst. Evol. Microbiol.">
        <title>The Global Catalogue of Microorganisms (GCM) 10K type strain sequencing project: providing services to taxonomists for standard genome sequencing and annotation.</title>
        <authorList>
            <consortium name="The Broad Institute Genomics Platform"/>
            <consortium name="The Broad Institute Genome Sequencing Center for Infectious Disease"/>
            <person name="Wu L."/>
            <person name="Ma J."/>
        </authorList>
    </citation>
    <scope>NUCLEOTIDE SEQUENCE [LARGE SCALE GENOMIC DNA]</scope>
    <source>
        <strain evidence="3">CECT 7806</strain>
    </source>
</reference>
<proteinExistence type="predicted"/>
<evidence type="ECO:0000313" key="3">
    <source>
        <dbReference type="Proteomes" id="UP001244297"/>
    </source>
</evidence>
<accession>A0ABT8AYF8</accession>
<dbReference type="Proteomes" id="UP001244297">
    <property type="component" value="Unassembled WGS sequence"/>
</dbReference>
<feature type="transmembrane region" description="Helical" evidence="1">
    <location>
        <begin position="20"/>
        <end position="41"/>
    </location>
</feature>
<keyword evidence="1" id="KW-0472">Membrane</keyword>
<gene>
    <name evidence="2" type="ORF">QWZ18_28805</name>
</gene>
<sequence length="77" mass="8325">MKGLLLNALFGLMLGRFGSVWGLVVFLPLVAAELAYGVYVYHLGMNAGFVRRAFALTACGQFGFLLGALLRPMRGET</sequence>
<protein>
    <submittedName>
        <fullName evidence="2">Uncharacterized protein</fullName>
    </submittedName>
</protein>
<evidence type="ECO:0000256" key="1">
    <source>
        <dbReference type="SAM" id="Phobius"/>
    </source>
</evidence>
<keyword evidence="1" id="KW-0812">Transmembrane</keyword>
<dbReference type="RefSeq" id="WP_238293552.1">
    <property type="nucleotide sequence ID" value="NZ_BPQS01000071.1"/>
</dbReference>
<dbReference type="EMBL" id="JAUFPT010000105">
    <property type="protein sequence ID" value="MDN3574585.1"/>
    <property type="molecule type" value="Genomic_DNA"/>
</dbReference>
<keyword evidence="1" id="KW-1133">Transmembrane helix</keyword>
<keyword evidence="3" id="KW-1185">Reference proteome</keyword>
<comment type="caution">
    <text evidence="2">The sequence shown here is derived from an EMBL/GenBank/DDBJ whole genome shotgun (WGS) entry which is preliminary data.</text>
</comment>